<dbReference type="AlphaFoldDB" id="A0A7S4HZL4"/>
<gene>
    <name evidence="1" type="ORF">CPOL0286_LOCUS7328</name>
</gene>
<evidence type="ECO:0000313" key="1">
    <source>
        <dbReference type="EMBL" id="CAE2214236.1"/>
    </source>
</evidence>
<reference evidence="1" key="1">
    <citation type="submission" date="2021-01" db="EMBL/GenBank/DDBJ databases">
        <authorList>
            <person name="Corre E."/>
            <person name="Pelletier E."/>
            <person name="Niang G."/>
            <person name="Scheremetjew M."/>
            <person name="Finn R."/>
            <person name="Kale V."/>
            <person name="Holt S."/>
            <person name="Cochrane G."/>
            <person name="Meng A."/>
            <person name="Brown T."/>
            <person name="Cohen L."/>
        </authorList>
    </citation>
    <scope>NUCLEOTIDE SEQUENCE</scope>
    <source>
        <strain evidence="1">UIO037</strain>
    </source>
</reference>
<proteinExistence type="predicted"/>
<sequence>MANFNCMTGAPACGQPFCPCLCCPCCLGDSFCSASSGITVTHYDALVGKLAPVAIPFLVSLGPCFQPCYTCCDATGLCCVPTDPKRPSANSKPLVIFAHRTIKDVAAYKTAFAKFAETAMQGPGVRACFSFVDREKENMVLQLMWIDSAGDLPTIPADLVSCYAGSASTDSCQVWGAWDDAFKAKMEADSACKYSWVREVRGYLKEPTPSNAAGFGTGSPPMIWISQRKIKPGKLAQCGKHFQYGTDMMYDAAPAALGVCEFTADDVLDATWSLRVFNDYNMGFKAHFPVPSCILCRMAFNVIPTWVPGKFAVGYSFSAKKYIDAAVASNPGNKSYTPYHYESGDLIGPEPDFGKGFKAVGTTPTAMER</sequence>
<accession>A0A7S4HZL4</accession>
<name>A0A7S4HZL4_9EUKA</name>
<dbReference type="EMBL" id="HBKO01016038">
    <property type="protein sequence ID" value="CAE2214236.1"/>
    <property type="molecule type" value="Transcribed_RNA"/>
</dbReference>
<organism evidence="1">
    <name type="scientific">Prymnesium polylepis</name>
    <dbReference type="NCBI Taxonomy" id="72548"/>
    <lineage>
        <taxon>Eukaryota</taxon>
        <taxon>Haptista</taxon>
        <taxon>Haptophyta</taxon>
        <taxon>Prymnesiophyceae</taxon>
        <taxon>Prymnesiales</taxon>
        <taxon>Prymnesiaceae</taxon>
        <taxon>Prymnesium</taxon>
    </lineage>
</organism>
<protein>
    <submittedName>
        <fullName evidence="1">Uncharacterized protein</fullName>
    </submittedName>
</protein>